<reference evidence="4 5" key="1">
    <citation type="submission" date="2019-03" db="EMBL/GenBank/DDBJ databases">
        <title>Genomic Encyclopedia of Type Strains, Phase III (KMG-III): the genomes of soil and plant-associated and newly described type strains.</title>
        <authorList>
            <person name="Whitman W."/>
        </authorList>
    </citation>
    <scope>NUCLEOTIDE SEQUENCE [LARGE SCALE GENOMIC DNA]</scope>
    <source>
        <strain evidence="4 5">CECT 5797</strain>
    </source>
</reference>
<evidence type="ECO:0000256" key="2">
    <source>
        <dbReference type="PROSITE-ProRule" id="PRU00169"/>
    </source>
</evidence>
<dbReference type="InterPro" id="IPR050595">
    <property type="entry name" value="Bact_response_regulator"/>
</dbReference>
<dbReference type="SUPFAM" id="SSF52172">
    <property type="entry name" value="CheY-like"/>
    <property type="match status" value="1"/>
</dbReference>
<sequence length="132" mass="14528">MASNRSDVSVFVVDDDASVRRSLLRLLGAAGFQVAVFDAPDHFLDAVRFNKTDSCCLLLDITMPGSSGLLTIERMRQRGIDIPVIALSATDDELTRRMAKRRGAKLFFSKPVDDKALLDAIEWVTALNQNDG</sequence>
<name>A0A4R6ZKV0_9GAMM</name>
<keyword evidence="1 2" id="KW-0597">Phosphoprotein</keyword>
<dbReference type="InterPro" id="IPR011006">
    <property type="entry name" value="CheY-like_superfamily"/>
</dbReference>
<gene>
    <name evidence="4" type="ORF">DFP85_110103</name>
</gene>
<dbReference type="SMART" id="SM00448">
    <property type="entry name" value="REC"/>
    <property type="match status" value="1"/>
</dbReference>
<dbReference type="RefSeq" id="WP_166644631.1">
    <property type="nucleotide sequence ID" value="NZ_SNZJ01000010.1"/>
</dbReference>
<dbReference type="Pfam" id="PF00072">
    <property type="entry name" value="Response_reg"/>
    <property type="match status" value="1"/>
</dbReference>
<dbReference type="PANTHER" id="PTHR44591">
    <property type="entry name" value="STRESS RESPONSE REGULATOR PROTEIN 1"/>
    <property type="match status" value="1"/>
</dbReference>
<dbReference type="Gene3D" id="3.40.50.2300">
    <property type="match status" value="1"/>
</dbReference>
<dbReference type="GO" id="GO:0000160">
    <property type="term" value="P:phosphorelay signal transduction system"/>
    <property type="evidence" value="ECO:0007669"/>
    <property type="project" value="InterPro"/>
</dbReference>
<dbReference type="InterPro" id="IPR001789">
    <property type="entry name" value="Sig_transdc_resp-reg_receiver"/>
</dbReference>
<dbReference type="PROSITE" id="PS50110">
    <property type="entry name" value="RESPONSE_REGULATORY"/>
    <property type="match status" value="1"/>
</dbReference>
<proteinExistence type="predicted"/>
<evidence type="ECO:0000313" key="4">
    <source>
        <dbReference type="EMBL" id="TDR53037.1"/>
    </source>
</evidence>
<evidence type="ECO:0000256" key="1">
    <source>
        <dbReference type="ARBA" id="ARBA00022553"/>
    </source>
</evidence>
<dbReference type="EMBL" id="SNZJ01000010">
    <property type="protein sequence ID" value="TDR53037.1"/>
    <property type="molecule type" value="Genomic_DNA"/>
</dbReference>
<organism evidence="4 5">
    <name type="scientific">Halomonas ventosae</name>
    <dbReference type="NCBI Taxonomy" id="229007"/>
    <lineage>
        <taxon>Bacteria</taxon>
        <taxon>Pseudomonadati</taxon>
        <taxon>Pseudomonadota</taxon>
        <taxon>Gammaproteobacteria</taxon>
        <taxon>Oceanospirillales</taxon>
        <taxon>Halomonadaceae</taxon>
        <taxon>Halomonas</taxon>
    </lineage>
</organism>
<evidence type="ECO:0000313" key="5">
    <source>
        <dbReference type="Proteomes" id="UP000295212"/>
    </source>
</evidence>
<accession>A0A4R6ZKV0</accession>
<dbReference type="Proteomes" id="UP000295212">
    <property type="component" value="Unassembled WGS sequence"/>
</dbReference>
<evidence type="ECO:0000259" key="3">
    <source>
        <dbReference type="PROSITE" id="PS50110"/>
    </source>
</evidence>
<dbReference type="PANTHER" id="PTHR44591:SF25">
    <property type="entry name" value="CHEMOTAXIS TWO-COMPONENT RESPONSE REGULATOR"/>
    <property type="match status" value="1"/>
</dbReference>
<feature type="domain" description="Response regulatory" evidence="3">
    <location>
        <begin position="9"/>
        <end position="125"/>
    </location>
</feature>
<feature type="modified residue" description="4-aspartylphosphate" evidence="2">
    <location>
        <position position="60"/>
    </location>
</feature>
<dbReference type="AlphaFoldDB" id="A0A4R6ZKV0"/>
<comment type="caution">
    <text evidence="4">The sequence shown here is derived from an EMBL/GenBank/DDBJ whole genome shotgun (WGS) entry which is preliminary data.</text>
</comment>
<protein>
    <submittedName>
        <fullName evidence="4">Response regulator receiver protein</fullName>
    </submittedName>
</protein>